<dbReference type="CDD" id="cd22343">
    <property type="entry name" value="PDDEXK_lambda_exonuclease-like"/>
    <property type="match status" value="1"/>
</dbReference>
<protein>
    <recommendedName>
        <fullName evidence="1">YqaJ viral recombinase domain-containing protein</fullName>
    </recommendedName>
</protein>
<feature type="domain" description="YqaJ viral recombinase" evidence="1">
    <location>
        <begin position="42"/>
        <end position="198"/>
    </location>
</feature>
<keyword evidence="3" id="KW-1185">Reference proteome</keyword>
<dbReference type="Pfam" id="PF09588">
    <property type="entry name" value="YqaJ"/>
    <property type="match status" value="1"/>
</dbReference>
<accession>A0AAW0NS91</accession>
<name>A0AAW0NS91_9GOBI</name>
<dbReference type="PANTHER" id="PTHR47526:SF4">
    <property type="entry name" value="SWIM-TYPE DOMAIN-CONTAINING PROTEIN"/>
    <property type="match status" value="1"/>
</dbReference>
<gene>
    <name evidence="2" type="ORF">WMY93_020505</name>
</gene>
<organism evidence="2 3">
    <name type="scientific">Mugilogobius chulae</name>
    <name type="common">yellowstripe goby</name>
    <dbReference type="NCBI Taxonomy" id="88201"/>
    <lineage>
        <taxon>Eukaryota</taxon>
        <taxon>Metazoa</taxon>
        <taxon>Chordata</taxon>
        <taxon>Craniata</taxon>
        <taxon>Vertebrata</taxon>
        <taxon>Euteleostomi</taxon>
        <taxon>Actinopterygii</taxon>
        <taxon>Neopterygii</taxon>
        <taxon>Teleostei</taxon>
        <taxon>Neoteleostei</taxon>
        <taxon>Acanthomorphata</taxon>
        <taxon>Gobiaria</taxon>
        <taxon>Gobiiformes</taxon>
        <taxon>Gobioidei</taxon>
        <taxon>Gobiidae</taxon>
        <taxon>Gobionellinae</taxon>
        <taxon>Mugilogobius</taxon>
    </lineage>
</organism>
<dbReference type="EMBL" id="JBBPFD010000014">
    <property type="protein sequence ID" value="KAK7899652.1"/>
    <property type="molecule type" value="Genomic_DNA"/>
</dbReference>
<dbReference type="InterPro" id="IPR011335">
    <property type="entry name" value="Restrct_endonuc-II-like"/>
</dbReference>
<dbReference type="Gene3D" id="3.90.320.10">
    <property type="match status" value="1"/>
</dbReference>
<dbReference type="Proteomes" id="UP001460270">
    <property type="component" value="Unassembled WGS sequence"/>
</dbReference>
<evidence type="ECO:0000313" key="3">
    <source>
        <dbReference type="Proteomes" id="UP001460270"/>
    </source>
</evidence>
<dbReference type="PANTHER" id="PTHR47526">
    <property type="entry name" value="ATP-DEPENDENT DNA HELICASE"/>
    <property type="match status" value="1"/>
</dbReference>
<proteinExistence type="predicted"/>
<sequence length="252" mass="28835">MKNLDLANLLMHCEKNTAVSKVTEEQATTIERETRLQCKSQEWFKWRAGRVTASSLHSVFATSLEKPSLTVVKQVCYPGNTFSTEALRWGIEHEATALNAYISSTTNHHQNLLINKCGFIINCRFPELGASPDGLIMCDCCGKGCLEIKCPFKYRSSSIKHALETHDKHFCLELSRDGLTLRKSHPYYAQVQAQIFVTCSNHCDFVVWTQKDMVVVRLFPDQAFWEPRLKKAQQFFKCVCLPELVARYFTVQ</sequence>
<dbReference type="InterPro" id="IPR019080">
    <property type="entry name" value="YqaJ_viral_recombinase"/>
</dbReference>
<dbReference type="GO" id="GO:0006281">
    <property type="term" value="P:DNA repair"/>
    <property type="evidence" value="ECO:0007669"/>
    <property type="project" value="UniProtKB-ARBA"/>
</dbReference>
<evidence type="ECO:0000313" key="2">
    <source>
        <dbReference type="EMBL" id="KAK7899652.1"/>
    </source>
</evidence>
<dbReference type="SUPFAM" id="SSF52980">
    <property type="entry name" value="Restriction endonuclease-like"/>
    <property type="match status" value="1"/>
</dbReference>
<evidence type="ECO:0000259" key="1">
    <source>
        <dbReference type="Pfam" id="PF09588"/>
    </source>
</evidence>
<dbReference type="AlphaFoldDB" id="A0AAW0NS91"/>
<comment type="caution">
    <text evidence="2">The sequence shown here is derived from an EMBL/GenBank/DDBJ whole genome shotgun (WGS) entry which is preliminary data.</text>
</comment>
<feature type="non-terminal residue" evidence="2">
    <location>
        <position position="252"/>
    </location>
</feature>
<reference evidence="3" key="1">
    <citation type="submission" date="2024-04" db="EMBL/GenBank/DDBJ databases">
        <title>Salinicola lusitanus LLJ914,a marine bacterium isolated from the Okinawa Trough.</title>
        <authorList>
            <person name="Li J."/>
        </authorList>
    </citation>
    <scope>NUCLEOTIDE SEQUENCE [LARGE SCALE GENOMIC DNA]</scope>
</reference>
<dbReference type="InterPro" id="IPR011604">
    <property type="entry name" value="PDDEXK-like_dom_sf"/>
</dbReference>